<reference evidence="1 2" key="1">
    <citation type="journal article" date="2006" name="J. Bacteriol.">
        <title>Complete genome sequence of Yersinia pestis strains Antiqua and Nepal516: evidence of gene reduction in an emerging pathogen.</title>
        <authorList>
            <person name="Chain P.S."/>
            <person name="Hu P."/>
            <person name="Malfatti S.A."/>
            <person name="Radnedge L."/>
            <person name="Larimer F."/>
            <person name="Vergez L.M."/>
            <person name="Worsham P."/>
            <person name="Chu M.C."/>
            <person name="Andersen G.L."/>
        </authorList>
    </citation>
    <scope>NUCLEOTIDE SEQUENCE [LARGE SCALE GENOMIC DNA]</scope>
    <source>
        <strain evidence="1 2">Antiqua</strain>
    </source>
</reference>
<evidence type="ECO:0000313" key="1">
    <source>
        <dbReference type="EMBL" id="ABG15856.1"/>
    </source>
</evidence>
<dbReference type="EMBL" id="CP000308">
    <property type="protein sequence ID" value="ABG15856.1"/>
    <property type="molecule type" value="Genomic_DNA"/>
</dbReference>
<dbReference type="AlphaFoldDB" id="A0A0H2YDS0"/>
<organism evidence="1 2">
    <name type="scientific">Yersinia pestis bv. Antiqua (strain Antiqua)</name>
    <dbReference type="NCBI Taxonomy" id="360102"/>
    <lineage>
        <taxon>Bacteria</taxon>
        <taxon>Pseudomonadati</taxon>
        <taxon>Pseudomonadota</taxon>
        <taxon>Gammaproteobacteria</taxon>
        <taxon>Enterobacterales</taxon>
        <taxon>Yersiniaceae</taxon>
        <taxon>Yersinia</taxon>
    </lineage>
</organism>
<proteinExistence type="predicted"/>
<dbReference type="Proteomes" id="UP000001971">
    <property type="component" value="Chromosome"/>
</dbReference>
<protein>
    <submittedName>
        <fullName evidence="1">Uncharacterized protein</fullName>
    </submittedName>
</protein>
<gene>
    <name evidence="1" type="ordered locus">YPA_3895</name>
</gene>
<name>A0A0H2YDS0_YERPA</name>
<sequence length="76" mass="8656">MRCLMFVRIFVCGYKCGYKLLVLKINNIDISRLYDISESGLRTISMKIKSPQGGFFLPKIQSQQGLTSLISQHKSI</sequence>
<evidence type="ECO:0000313" key="2">
    <source>
        <dbReference type="Proteomes" id="UP000001971"/>
    </source>
</evidence>
<accession>A0A0H2YDS0</accession>
<dbReference type="KEGG" id="ypa:YPA_3895"/>